<dbReference type="EMBL" id="MT631588">
    <property type="protein sequence ID" value="QNO54623.1"/>
    <property type="molecule type" value="Genomic_DNA"/>
</dbReference>
<reference evidence="1" key="1">
    <citation type="submission" date="2020-06" db="EMBL/GenBank/DDBJ databases">
        <title>Unique genomic features of the anaerobic methanotrophic archaea.</title>
        <authorList>
            <person name="Chadwick G.L."/>
            <person name="Skennerton C.T."/>
            <person name="Laso-Perez R."/>
            <person name="Leu A.O."/>
            <person name="Speth D.R."/>
            <person name="Yu H."/>
            <person name="Morgan-Lang C."/>
            <person name="Hatzenpichler R."/>
            <person name="Goudeau D."/>
            <person name="Malmstrom R."/>
            <person name="Brazelton W.J."/>
            <person name="Woyke T."/>
            <person name="Hallam S.J."/>
            <person name="Tyson G.W."/>
            <person name="Wegener G."/>
            <person name="Boetius A."/>
            <person name="Orphan V."/>
        </authorList>
    </citation>
    <scope>NUCLEOTIDE SEQUENCE</scope>
</reference>
<evidence type="ECO:0000313" key="1">
    <source>
        <dbReference type="EMBL" id="QNO54623.1"/>
    </source>
</evidence>
<sequence length="41" mass="4797">MKRQKFVYTAPAGDNTKFVFIPKMEQKANFVYKELCAIALR</sequence>
<proteinExistence type="predicted"/>
<accession>A0A7G9Z2Y9</accession>
<name>A0A7G9Z2Y9_9EURY</name>
<gene>
    <name evidence="1" type="ORF">GNACHGJL_00005</name>
</gene>
<dbReference type="AlphaFoldDB" id="A0A7G9Z2Y9"/>
<protein>
    <submittedName>
        <fullName evidence="1">Uncharacterized protein</fullName>
    </submittedName>
</protein>
<organism evidence="1">
    <name type="scientific">Candidatus Methanophaga sp. ANME-1 ERB7</name>
    <dbReference type="NCBI Taxonomy" id="2759913"/>
    <lineage>
        <taxon>Archaea</taxon>
        <taxon>Methanobacteriati</taxon>
        <taxon>Methanobacteriota</taxon>
        <taxon>Stenosarchaea group</taxon>
        <taxon>Methanomicrobia</taxon>
        <taxon>Candidatus Methanophagales</taxon>
        <taxon>Candidatus Methanophagaceae</taxon>
        <taxon>Candidatus Methanophaga</taxon>
    </lineage>
</organism>